<dbReference type="EMBL" id="JQIF01000016">
    <property type="protein sequence ID" value="KGJ54407.1"/>
    <property type="molecule type" value="Genomic_DNA"/>
</dbReference>
<dbReference type="PANTHER" id="PTHR42895:SF2">
    <property type="entry name" value="IRON-SULFUR CLUSTER PROTEIN"/>
    <property type="match status" value="1"/>
</dbReference>
<name>A0A099IB63_CLOIN</name>
<dbReference type="InterPro" id="IPR041414">
    <property type="entry name" value="Raco-like_middle"/>
</dbReference>
<dbReference type="CDD" id="cd00207">
    <property type="entry name" value="fer2"/>
    <property type="match status" value="1"/>
</dbReference>
<dbReference type="Proteomes" id="UP000030008">
    <property type="component" value="Unassembled WGS sequence"/>
</dbReference>
<dbReference type="Pfam" id="PF00111">
    <property type="entry name" value="Fer2"/>
    <property type="match status" value="1"/>
</dbReference>
<feature type="domain" description="2Fe-2S ferredoxin-type" evidence="1">
    <location>
        <begin position="5"/>
        <end position="67"/>
    </location>
</feature>
<dbReference type="Gene3D" id="3.30.420.480">
    <property type="entry name" value="Domain of unknown function (DUF4445)"/>
    <property type="match status" value="1"/>
</dbReference>
<dbReference type="InterPro" id="IPR052911">
    <property type="entry name" value="Corrinoid_activation_enz"/>
</dbReference>
<sequence length="486" mass="52918">MTKFQKHDDILELLLQKHPQLDLSCGGRGQCGKCRLQVTKGFLPVTDAEGKLLSKVQLAQGIRLACEHRNCEAAIEGELLHEQRDMQIVGVEDLHLAGHHEEGCVLAVDIGTTTVVLVLLDLQTGNVLLEKSFLNPQRRYGSDVISRIQHAHEKGPTLLQELLLKGLRAQLKAVENKDIRRMCVCGNAVMTHLFLGIDPIPLAAAPYECVQKELVICSSKQFFPDFIPEFEIQVLPPISAYVGSDILMGIYAQDMEKTKQSSLLLDLGTNGELALYHEGMLIVSSAACGPAFEGGNMSCGCGAVTGAVSEVRWENGFRLQTIHDGKPVGICGSGYLSLISCLLTASLLDVSGYLNQQVTLFDGLLLTQKDVREFQLAKAAIAAALERVCAGAQCSYEQIEAVYLAGGFGRHLHIEDLCITGILPTALKQAVRISGNTALKGCCRYALEQNRTRMELLCKKGHCILLASDTGFSDAFISHMLLEPFT</sequence>
<dbReference type="InterPro" id="IPR001041">
    <property type="entry name" value="2Fe-2S_ferredoxin-type"/>
</dbReference>
<evidence type="ECO:0000259" key="1">
    <source>
        <dbReference type="Pfam" id="PF00111"/>
    </source>
</evidence>
<accession>A0A099IB63</accession>
<dbReference type="SUPFAM" id="SSF54292">
    <property type="entry name" value="2Fe-2S ferredoxin-like"/>
    <property type="match status" value="1"/>
</dbReference>
<dbReference type="PANTHER" id="PTHR42895">
    <property type="entry name" value="IRON-SULFUR CLUSTER-BINDING PROTEIN-RELATED"/>
    <property type="match status" value="1"/>
</dbReference>
<organism evidence="4 5">
    <name type="scientific">Clostridium innocuum</name>
    <dbReference type="NCBI Taxonomy" id="1522"/>
    <lineage>
        <taxon>Bacteria</taxon>
        <taxon>Bacillati</taxon>
        <taxon>Bacillota</taxon>
        <taxon>Clostridia</taxon>
        <taxon>Eubacteriales</taxon>
        <taxon>Clostridiaceae</taxon>
        <taxon>Clostridium</taxon>
    </lineage>
</organism>
<dbReference type="InterPro" id="IPR042259">
    <property type="entry name" value="Raco-like_middle_sf"/>
</dbReference>
<dbReference type="GO" id="GO:0051536">
    <property type="term" value="F:iron-sulfur cluster binding"/>
    <property type="evidence" value="ECO:0007669"/>
    <property type="project" value="InterPro"/>
</dbReference>
<dbReference type="Pfam" id="PF14574">
    <property type="entry name" value="RACo_C_ter"/>
    <property type="match status" value="1"/>
</dbReference>
<dbReference type="InterPro" id="IPR036010">
    <property type="entry name" value="2Fe-2S_ferredoxin-like_sf"/>
</dbReference>
<dbReference type="InterPro" id="IPR043129">
    <property type="entry name" value="ATPase_NBD"/>
</dbReference>
<dbReference type="Pfam" id="PF17651">
    <property type="entry name" value="Raco_middle"/>
    <property type="match status" value="1"/>
</dbReference>
<comment type="caution">
    <text evidence="4">The sequence shown here is derived from an EMBL/GenBank/DDBJ whole genome shotgun (WGS) entry which is preliminary data.</text>
</comment>
<gene>
    <name evidence="4" type="ORF">CIAN88_03465</name>
</gene>
<evidence type="ECO:0000313" key="4">
    <source>
        <dbReference type="EMBL" id="KGJ54407.1"/>
    </source>
</evidence>
<evidence type="ECO:0000259" key="2">
    <source>
        <dbReference type="Pfam" id="PF14574"/>
    </source>
</evidence>
<dbReference type="AlphaFoldDB" id="A0A099IB63"/>
<dbReference type="InterPro" id="IPR027980">
    <property type="entry name" value="RACo_C"/>
</dbReference>
<protein>
    <submittedName>
        <fullName evidence="4">FeS-binding protein</fullName>
    </submittedName>
</protein>
<evidence type="ECO:0000313" key="5">
    <source>
        <dbReference type="Proteomes" id="UP000030008"/>
    </source>
</evidence>
<dbReference type="Gene3D" id="3.10.20.30">
    <property type="match status" value="1"/>
</dbReference>
<dbReference type="InterPro" id="IPR012675">
    <property type="entry name" value="Beta-grasp_dom_sf"/>
</dbReference>
<feature type="domain" description="RACo-like middle region" evidence="3">
    <location>
        <begin position="106"/>
        <end position="257"/>
    </location>
</feature>
<feature type="domain" description="RACo C-terminal" evidence="2">
    <location>
        <begin position="262"/>
        <end position="482"/>
    </location>
</feature>
<evidence type="ECO:0000259" key="3">
    <source>
        <dbReference type="Pfam" id="PF17651"/>
    </source>
</evidence>
<dbReference type="SUPFAM" id="SSF53067">
    <property type="entry name" value="Actin-like ATPase domain"/>
    <property type="match status" value="1"/>
</dbReference>
<reference evidence="4 5" key="1">
    <citation type="submission" date="2014-08" db="EMBL/GenBank/DDBJ databases">
        <title>Clostridium innocuum, an unnegligible vancomycin-resistant pathogen causing extra-intestinal infections.</title>
        <authorList>
            <person name="Feng Y."/>
            <person name="Chiu C.-H."/>
        </authorList>
    </citation>
    <scope>NUCLEOTIDE SEQUENCE [LARGE SCALE GENOMIC DNA]</scope>
    <source>
        <strain evidence="4 5">AN88</strain>
    </source>
</reference>
<dbReference type="RefSeq" id="WP_044904072.1">
    <property type="nucleotide sequence ID" value="NZ_JQIF01000016.1"/>
</dbReference>
<proteinExistence type="predicted"/>